<dbReference type="GO" id="GO:0016747">
    <property type="term" value="F:acyltransferase activity, transferring groups other than amino-acyl groups"/>
    <property type="evidence" value="ECO:0007669"/>
    <property type="project" value="InterPro"/>
</dbReference>
<keyword evidence="3" id="KW-1185">Reference proteome</keyword>
<reference evidence="2 3" key="1">
    <citation type="journal article" date="2018" name="Front. Microbiol.">
        <title>Genomic and genetic insights into a cosmopolitan fungus, Paecilomyces variotii (Eurotiales).</title>
        <authorList>
            <person name="Urquhart A.S."/>
            <person name="Mondo S.J."/>
            <person name="Makela M.R."/>
            <person name="Hane J.K."/>
            <person name="Wiebenga A."/>
            <person name="He G."/>
            <person name="Mihaltcheva S."/>
            <person name="Pangilinan J."/>
            <person name="Lipzen A."/>
            <person name="Barry K."/>
            <person name="de Vries R.P."/>
            <person name="Grigoriev I.V."/>
            <person name="Idnurm A."/>
        </authorList>
    </citation>
    <scope>NUCLEOTIDE SEQUENCE [LARGE SCALE GENOMIC DNA]</scope>
    <source>
        <strain evidence="2 3">CBS 101075</strain>
    </source>
</reference>
<proteinExistence type="predicted"/>
<dbReference type="RefSeq" id="XP_028489461.1">
    <property type="nucleotide sequence ID" value="XM_028632485.1"/>
</dbReference>
<evidence type="ECO:0000259" key="1">
    <source>
        <dbReference type="Pfam" id="PF13302"/>
    </source>
</evidence>
<dbReference type="SUPFAM" id="SSF55729">
    <property type="entry name" value="Acyl-CoA N-acyltransferases (Nat)"/>
    <property type="match status" value="1"/>
</dbReference>
<gene>
    <name evidence="2" type="ORF">C8Q69DRAFT_503328</name>
</gene>
<dbReference type="Pfam" id="PF13302">
    <property type="entry name" value="Acetyltransf_3"/>
    <property type="match status" value="1"/>
</dbReference>
<accession>A0A443I750</accession>
<evidence type="ECO:0000313" key="2">
    <source>
        <dbReference type="EMBL" id="RWQ99816.1"/>
    </source>
</evidence>
<dbReference type="Gene3D" id="3.40.630.30">
    <property type="match status" value="1"/>
</dbReference>
<dbReference type="Proteomes" id="UP000283841">
    <property type="component" value="Unassembled WGS sequence"/>
</dbReference>
<dbReference type="VEuPathDB" id="FungiDB:C8Q69DRAFT_503328"/>
<protein>
    <submittedName>
        <fullName evidence="2">Acetyltransferase, GNAT family</fullName>
    </submittedName>
</protein>
<keyword evidence="2" id="KW-0808">Transferase</keyword>
<dbReference type="STRING" id="264951.A0A443I750"/>
<evidence type="ECO:0000313" key="3">
    <source>
        <dbReference type="Proteomes" id="UP000283841"/>
    </source>
</evidence>
<dbReference type="AlphaFoldDB" id="A0A443I750"/>
<feature type="domain" description="N-acetyltransferase" evidence="1">
    <location>
        <begin position="38"/>
        <end position="231"/>
    </location>
</feature>
<name>A0A443I750_BYSSP</name>
<dbReference type="EMBL" id="RCNU01000001">
    <property type="protein sequence ID" value="RWQ99816.1"/>
    <property type="molecule type" value="Genomic_DNA"/>
</dbReference>
<sequence length="262" mass="28884">MPIKTNPRTGELYIPLPAPHSNIIITPPRRAGPDSTDPDPADCAQLVSILNDPRVYPFLASPPHPYLLSHAEVFFRKTLAASEQFLAAARKASEGASGGYVGGCPFSSIREIVRERDVDGDWDDDAGWEKDVLIGDVGIMRYPFYELPEGSEERKEAQERNAKLESGDEKIVWTIGDYLASSHHGRGIMTAVVRALINEWAVPHMNARIIKVSTYVGNTGSVRVFEKNGFQMEHILEDWSTVAESRGGGRASINVLGWRAPT</sequence>
<dbReference type="PANTHER" id="PTHR43328:SF1">
    <property type="entry name" value="N-ACETYLTRANSFERASE DOMAIN-CONTAINING PROTEIN"/>
    <property type="match status" value="1"/>
</dbReference>
<organism evidence="2 3">
    <name type="scientific">Byssochlamys spectabilis</name>
    <name type="common">Paecilomyces variotii</name>
    <dbReference type="NCBI Taxonomy" id="264951"/>
    <lineage>
        <taxon>Eukaryota</taxon>
        <taxon>Fungi</taxon>
        <taxon>Dikarya</taxon>
        <taxon>Ascomycota</taxon>
        <taxon>Pezizomycotina</taxon>
        <taxon>Eurotiomycetes</taxon>
        <taxon>Eurotiomycetidae</taxon>
        <taxon>Eurotiales</taxon>
        <taxon>Thermoascaceae</taxon>
        <taxon>Paecilomyces</taxon>
    </lineage>
</organism>
<dbReference type="PANTHER" id="PTHR43328">
    <property type="entry name" value="ACETYLTRANSFERASE-RELATED"/>
    <property type="match status" value="1"/>
</dbReference>
<dbReference type="GeneID" id="39601762"/>
<dbReference type="InterPro" id="IPR000182">
    <property type="entry name" value="GNAT_dom"/>
</dbReference>
<dbReference type="InterPro" id="IPR016181">
    <property type="entry name" value="Acyl_CoA_acyltransferase"/>
</dbReference>
<comment type="caution">
    <text evidence="2">The sequence shown here is derived from an EMBL/GenBank/DDBJ whole genome shotgun (WGS) entry which is preliminary data.</text>
</comment>